<dbReference type="InterPro" id="IPR050821">
    <property type="entry name" value="Cytosolic_carboxypeptidase"/>
</dbReference>
<dbReference type="GO" id="GO:0004181">
    <property type="term" value="F:metallocarboxypeptidase activity"/>
    <property type="evidence" value="ECO:0007669"/>
    <property type="project" value="InterPro"/>
</dbReference>
<dbReference type="InterPro" id="IPR040626">
    <property type="entry name" value="Pepdidase_M14_N"/>
</dbReference>
<proteinExistence type="predicted"/>
<dbReference type="SUPFAM" id="SSF53187">
    <property type="entry name" value="Zn-dependent exopeptidases"/>
    <property type="match status" value="1"/>
</dbReference>
<dbReference type="AlphaFoldDB" id="A0A3B1CJM2"/>
<dbReference type="Pfam" id="PF00246">
    <property type="entry name" value="Peptidase_M14"/>
    <property type="match status" value="1"/>
</dbReference>
<comment type="cofactor">
    <cofactor evidence="1">
        <name>Zn(2+)</name>
        <dbReference type="ChEBI" id="CHEBI:29105"/>
    </cofactor>
</comment>
<organism evidence="3">
    <name type="scientific">hydrothermal vent metagenome</name>
    <dbReference type="NCBI Taxonomy" id="652676"/>
    <lineage>
        <taxon>unclassified sequences</taxon>
        <taxon>metagenomes</taxon>
        <taxon>ecological metagenomes</taxon>
    </lineage>
</organism>
<evidence type="ECO:0000313" key="3">
    <source>
        <dbReference type="EMBL" id="VAX28452.1"/>
    </source>
</evidence>
<dbReference type="PANTHER" id="PTHR12756:SF11">
    <property type="entry name" value="CYTOSOLIC CARBOXYPEPTIDASE 1"/>
    <property type="match status" value="1"/>
</dbReference>
<dbReference type="PROSITE" id="PS52035">
    <property type="entry name" value="PEPTIDASE_M14"/>
    <property type="match status" value="1"/>
</dbReference>
<name>A0A3B1CJM2_9ZZZZ</name>
<evidence type="ECO:0000259" key="2">
    <source>
        <dbReference type="PROSITE" id="PS52035"/>
    </source>
</evidence>
<reference evidence="3" key="1">
    <citation type="submission" date="2018-06" db="EMBL/GenBank/DDBJ databases">
        <authorList>
            <person name="Zhirakovskaya E."/>
        </authorList>
    </citation>
    <scope>NUCLEOTIDE SEQUENCE</scope>
</reference>
<feature type="domain" description="Peptidase M14" evidence="2">
    <location>
        <begin position="116"/>
        <end position="398"/>
    </location>
</feature>
<dbReference type="Gene3D" id="2.60.40.3120">
    <property type="match status" value="1"/>
</dbReference>
<dbReference type="InterPro" id="IPR000834">
    <property type="entry name" value="Peptidase_M14"/>
</dbReference>
<dbReference type="InterPro" id="IPR033803">
    <property type="entry name" value="CBD-like_Golvesin-Xly"/>
</dbReference>
<evidence type="ECO:0000256" key="1">
    <source>
        <dbReference type="ARBA" id="ARBA00001947"/>
    </source>
</evidence>
<dbReference type="GO" id="GO:0006508">
    <property type="term" value="P:proteolysis"/>
    <property type="evidence" value="ECO:0007669"/>
    <property type="project" value="InterPro"/>
</dbReference>
<dbReference type="Gene3D" id="3.40.630.10">
    <property type="entry name" value="Zn peptidases"/>
    <property type="match status" value="1"/>
</dbReference>
<dbReference type="EMBL" id="UOGD01000412">
    <property type="protein sequence ID" value="VAX28452.1"/>
    <property type="molecule type" value="Genomic_DNA"/>
</dbReference>
<protein>
    <recommendedName>
        <fullName evidence="2">Peptidase M14 domain-containing protein</fullName>
    </recommendedName>
</protein>
<sequence length="560" mass="64835">MRILILSLLLTSQIIFAQVKFDADFESGNLNTVTTTDSINYEVTTVSDIGGRWFYFRITGVKDRFIKVTISTSDVDRPMYSYDNKEYVRFTESEAPQRNVFQKTFERDTVYVAYYTPYTYSYLQKRLAEWESSEYVTLDTLGFTEKNLPMQEMILTDPNYPDEQKLRVWIHARTHPGETPGSWHFDGIMQKLLENDDVIEYYRQNVIFYLYPFDNPDGVYYGRSRTNFEGVDQERDWNNPDDQTSAAVLLLKNRMIEINSEKVLSVFLNLHSQASPYPTFWIHTPGSTSDYFYRKEYQFANLEISDLPYFVKSDYSESNLQDYFPEGFQWNNYGDQTLALTYETPYDHYSNGVWVTNENLFEFGYTTVYGIAEYLELSHPKHLILDNKDAIVNGQWNISDVGLEFYSDDFYYIQSGNGDNSISYQSGSIESGVYDIYGWWATNDGAASNAKFMIDANGNQTIVERSQKIAGGQWNHLSQVELSNAGQINIELSDDADGFVIADAFRIIYRGPATSVKNVQVAESFELYPNYPNPFNPATTIKFRLNKQEKVQLRVFNSLG</sequence>
<dbReference type="Pfam" id="PF25275">
    <property type="entry name" value="Golvesin_C"/>
    <property type="match status" value="1"/>
</dbReference>
<accession>A0A3B1CJM2</accession>
<dbReference type="PANTHER" id="PTHR12756">
    <property type="entry name" value="CYTOSOLIC CARBOXYPEPTIDASE"/>
    <property type="match status" value="1"/>
</dbReference>
<feature type="non-terminal residue" evidence="3">
    <location>
        <position position="560"/>
    </location>
</feature>
<dbReference type="GO" id="GO:0008270">
    <property type="term" value="F:zinc ion binding"/>
    <property type="evidence" value="ECO:0007669"/>
    <property type="project" value="InterPro"/>
</dbReference>
<gene>
    <name evidence="3" type="ORF">MNBD_IGNAVI01-2248</name>
</gene>
<dbReference type="Pfam" id="PF18027">
    <property type="entry name" value="Pepdidase_M14_N"/>
    <property type="match status" value="1"/>
</dbReference>